<dbReference type="EMBL" id="WBXO01000008">
    <property type="protein sequence ID" value="KAB2951969.1"/>
    <property type="molecule type" value="Genomic_DNA"/>
</dbReference>
<keyword evidence="2" id="KW-1185">Reference proteome</keyword>
<sequence>MLDLSSLKKAVASLERAHKFANGRLANNNVSLDEKEVIQAGVIQNFEFTYELCWKFMKRWLELNIMPGLLDGSTRKELFRHAIEQKLITDFSKWVKYHELRNTTSHTYNREVADEIYSISKEFLEDALYLLKALEARND</sequence>
<dbReference type="SUPFAM" id="SSF81593">
    <property type="entry name" value="Nucleotidyltransferase substrate binding subunit/domain"/>
    <property type="match status" value="1"/>
</dbReference>
<dbReference type="OrthoDB" id="9810452at2"/>
<organism evidence="1 2">
    <name type="scientific">Heliorestis acidaminivorans</name>
    <dbReference type="NCBI Taxonomy" id="553427"/>
    <lineage>
        <taxon>Bacteria</taxon>
        <taxon>Bacillati</taxon>
        <taxon>Bacillota</taxon>
        <taxon>Clostridia</taxon>
        <taxon>Eubacteriales</taxon>
        <taxon>Heliobacteriaceae</taxon>
        <taxon>Heliorestis</taxon>
    </lineage>
</organism>
<dbReference type="InterPro" id="IPR010235">
    <property type="entry name" value="HepT"/>
</dbReference>
<dbReference type="NCBIfam" id="TIGR01987">
    <property type="entry name" value="HI0074"/>
    <property type="match status" value="1"/>
</dbReference>
<dbReference type="Proteomes" id="UP000468766">
    <property type="component" value="Unassembled WGS sequence"/>
</dbReference>
<name>A0A6I0F1D0_9FIRM</name>
<dbReference type="RefSeq" id="WP_151620669.1">
    <property type="nucleotide sequence ID" value="NZ_WBXO01000008.1"/>
</dbReference>
<accession>A0A6I0F1D0</accession>
<protein>
    <submittedName>
        <fullName evidence="1">DUF86 domain-containing protein</fullName>
    </submittedName>
</protein>
<evidence type="ECO:0000313" key="2">
    <source>
        <dbReference type="Proteomes" id="UP000468766"/>
    </source>
</evidence>
<dbReference type="AlphaFoldDB" id="A0A6I0F1D0"/>
<gene>
    <name evidence="1" type="ORF">F9B85_10450</name>
</gene>
<dbReference type="Pfam" id="PF08780">
    <property type="entry name" value="NTase_sub_bind"/>
    <property type="match status" value="1"/>
</dbReference>
<comment type="caution">
    <text evidence="1">The sequence shown here is derived from an EMBL/GenBank/DDBJ whole genome shotgun (WGS) entry which is preliminary data.</text>
</comment>
<reference evidence="1 2" key="1">
    <citation type="submission" date="2019-10" db="EMBL/GenBank/DDBJ databases">
        <title>Whole-genome sequence of the extremophile Heliorestis acidaminivorans DSM 24790.</title>
        <authorList>
            <person name="Kyndt J.A."/>
            <person name="Meyer T.E."/>
        </authorList>
    </citation>
    <scope>NUCLEOTIDE SEQUENCE [LARGE SCALE GENOMIC DNA]</scope>
    <source>
        <strain evidence="1 2">DSM 24790</strain>
    </source>
</reference>
<proteinExistence type="predicted"/>
<evidence type="ECO:0000313" key="1">
    <source>
        <dbReference type="EMBL" id="KAB2951969.1"/>
    </source>
</evidence>
<dbReference type="Gene3D" id="1.20.120.330">
    <property type="entry name" value="Nucleotidyltransferases domain 2"/>
    <property type="match status" value="1"/>
</dbReference>